<evidence type="ECO:0000256" key="1">
    <source>
        <dbReference type="SAM" id="SignalP"/>
    </source>
</evidence>
<evidence type="ECO:0000259" key="4">
    <source>
        <dbReference type="Pfam" id="PF22124"/>
    </source>
</evidence>
<dbReference type="InterPro" id="IPR027414">
    <property type="entry name" value="GH95_N_dom"/>
</dbReference>
<name>A0A9W9Y6R6_9EURO</name>
<dbReference type="EMBL" id="JAPWDS010000001">
    <property type="protein sequence ID" value="KAJ5520803.1"/>
    <property type="molecule type" value="Genomic_DNA"/>
</dbReference>
<dbReference type="Pfam" id="PF22124">
    <property type="entry name" value="Glyco_hydro_95_cat"/>
    <property type="match status" value="1"/>
</dbReference>
<keyword evidence="5" id="KW-0378">Hydrolase</keyword>
<sequence length="789" mass="86286">MLVHAIALLCTSAVGTAAKQLWSTEPADMSHVEMTAYPLGNGKQGAMPLGVAGKDIVYLNHDSLWSGGPFANKNYVGGNPKSSLAEKLPGIRDSIFKDGTGDESPLYGSTDNYGSYEVLGNLTVSIAGTEKVTSYRRSLDLDTAIHEVKYKSNGVDFTTIQFCSYPANVCVYYIESSNALPDVTVGLQDLARTTPASKVACSSDGIRLNGQTQADPNEGDIGMLFDGHAQVVTPSKITCNPSNEIVVSGNTAKSLLLLVGTGTNYDQTKGDSANKYSFKGPDPYPNILSTVQAASKESYEALRKSHITDHQSSMHKFTLDLPDSKNSAEVDTTTLINGYSTKEGDPFVESLIIDYAKYLFIASSRPGSLPPNLQGNWAPNMAPPWSADYHINVNLQMNHWHTEMMGLGDLMGPLWDHMKNTWVPRGTESAKLFYGADGWVTHTNVNIFGHTAQENDASWSNYPASTAWMMKHVWDRYDYSQDIEWYRSSGYPMIKGVAQYWLSMLTADEYFKDGSLVAAPCNSPEHGATTFACAHWQQLIWELFDHIIRDWEASGDKDDSFLQSVKKAYQSIDSGVHVGSWGQIKEWKLEADQKNDTHRHLSELYGWYPGYAISGVHADNQTVIDAVTTTLYSRGNGTQDSNTGWEKVWRSACWAALNNTDQAYMELKYSIDMNFAPNGLSGSTSAAPPFVLSTPFQIDANFGIAGAALAMLATDIPQAFGDTSTHKIILGPAIPSAWGLGSVKGLKLRGGGSVDFKWDRNGKVTEATLHGRSLPLVVFDRDGHVLVKH</sequence>
<organism evidence="5 6">
    <name type="scientific">Penicillium fimorum</name>
    <dbReference type="NCBI Taxonomy" id="1882269"/>
    <lineage>
        <taxon>Eukaryota</taxon>
        <taxon>Fungi</taxon>
        <taxon>Dikarya</taxon>
        <taxon>Ascomycota</taxon>
        <taxon>Pezizomycotina</taxon>
        <taxon>Eurotiomycetes</taxon>
        <taxon>Eurotiomycetidae</taxon>
        <taxon>Eurotiales</taxon>
        <taxon>Aspergillaceae</taxon>
        <taxon>Penicillium</taxon>
    </lineage>
</organism>
<proteinExistence type="predicted"/>
<reference evidence="5" key="1">
    <citation type="submission" date="2022-12" db="EMBL/GenBank/DDBJ databases">
        <authorList>
            <person name="Petersen C."/>
        </authorList>
    </citation>
    <scope>NUCLEOTIDE SEQUENCE</scope>
    <source>
        <strain evidence="5">IBT 29495</strain>
    </source>
</reference>
<evidence type="ECO:0000259" key="2">
    <source>
        <dbReference type="Pfam" id="PF14498"/>
    </source>
</evidence>
<dbReference type="PANTHER" id="PTHR31084">
    <property type="entry name" value="ALPHA-L-FUCOSIDASE 2"/>
    <property type="match status" value="1"/>
</dbReference>
<feature type="domain" description="Glycosyl hydrolase family 95 N-terminal" evidence="2">
    <location>
        <begin position="21"/>
        <end position="268"/>
    </location>
</feature>
<feature type="chain" id="PRO_5040992349" evidence="1">
    <location>
        <begin position="19"/>
        <end position="789"/>
    </location>
</feature>
<feature type="signal peptide" evidence="1">
    <location>
        <begin position="1"/>
        <end position="18"/>
    </location>
</feature>
<accession>A0A9W9Y6R6</accession>
<dbReference type="PANTHER" id="PTHR31084:SF3">
    <property type="entry name" value="ALPHA-FUCOSIDASE A"/>
    <property type="match status" value="1"/>
</dbReference>
<dbReference type="InterPro" id="IPR008928">
    <property type="entry name" value="6-hairpin_glycosidase_sf"/>
</dbReference>
<dbReference type="InterPro" id="IPR049053">
    <property type="entry name" value="AFCA-like_C"/>
</dbReference>
<protein>
    <submittedName>
        <fullName evidence="5">Six-hairpin glycosidase</fullName>
    </submittedName>
</protein>
<comment type="caution">
    <text evidence="5">The sequence shown here is derived from an EMBL/GenBank/DDBJ whole genome shotgun (WGS) entry which is preliminary data.</text>
</comment>
<keyword evidence="1" id="KW-0732">Signal</keyword>
<evidence type="ECO:0000313" key="5">
    <source>
        <dbReference type="EMBL" id="KAJ5520803.1"/>
    </source>
</evidence>
<evidence type="ECO:0000259" key="3">
    <source>
        <dbReference type="Pfam" id="PF21307"/>
    </source>
</evidence>
<feature type="domain" description="Alpha fucosidase A-like C-terminal" evidence="3">
    <location>
        <begin position="726"/>
        <end position="772"/>
    </location>
</feature>
<dbReference type="PIRSF" id="PIRSF007663">
    <property type="entry name" value="UCP007663"/>
    <property type="match status" value="1"/>
</dbReference>
<reference evidence="5" key="2">
    <citation type="journal article" date="2023" name="IMA Fungus">
        <title>Comparative genomic study of the Penicillium genus elucidates a diverse pangenome and 15 lateral gene transfer events.</title>
        <authorList>
            <person name="Petersen C."/>
            <person name="Sorensen T."/>
            <person name="Nielsen M.R."/>
            <person name="Sondergaard T.E."/>
            <person name="Sorensen J.L."/>
            <person name="Fitzpatrick D.A."/>
            <person name="Frisvad J.C."/>
            <person name="Nielsen K.L."/>
        </authorList>
    </citation>
    <scope>NUCLEOTIDE SEQUENCE</scope>
    <source>
        <strain evidence="5">IBT 29495</strain>
    </source>
</reference>
<keyword evidence="5" id="KW-0326">Glycosidase</keyword>
<gene>
    <name evidence="5" type="ORF">N7463_001256</name>
</gene>
<dbReference type="OrthoDB" id="2848340at2759"/>
<dbReference type="Pfam" id="PF14498">
    <property type="entry name" value="Glyco_hyd_65N_2"/>
    <property type="match status" value="1"/>
</dbReference>
<dbReference type="Proteomes" id="UP001149954">
    <property type="component" value="Unassembled WGS sequence"/>
</dbReference>
<feature type="domain" description="Glycosyl hydrolase family 95 catalytic" evidence="4">
    <location>
        <begin position="298"/>
        <end position="712"/>
    </location>
</feature>
<dbReference type="GO" id="GO:0005975">
    <property type="term" value="P:carbohydrate metabolic process"/>
    <property type="evidence" value="ECO:0007669"/>
    <property type="project" value="InterPro"/>
</dbReference>
<dbReference type="InterPro" id="IPR016518">
    <property type="entry name" value="Alpha-L-fucosidase"/>
</dbReference>
<keyword evidence="6" id="KW-1185">Reference proteome</keyword>
<dbReference type="InterPro" id="IPR054363">
    <property type="entry name" value="GH95_cat"/>
</dbReference>
<dbReference type="SUPFAM" id="SSF48208">
    <property type="entry name" value="Six-hairpin glycosidases"/>
    <property type="match status" value="1"/>
</dbReference>
<dbReference type="AlphaFoldDB" id="A0A9W9Y6R6"/>
<dbReference type="InterPro" id="IPR012341">
    <property type="entry name" value="6hp_glycosidase-like_sf"/>
</dbReference>
<dbReference type="Gene3D" id="1.50.10.10">
    <property type="match status" value="1"/>
</dbReference>
<evidence type="ECO:0000313" key="6">
    <source>
        <dbReference type="Proteomes" id="UP001149954"/>
    </source>
</evidence>
<dbReference type="GO" id="GO:0004560">
    <property type="term" value="F:alpha-L-fucosidase activity"/>
    <property type="evidence" value="ECO:0007669"/>
    <property type="project" value="InterPro"/>
</dbReference>
<dbReference type="Pfam" id="PF21307">
    <property type="entry name" value="Glyco_hydro_95_C"/>
    <property type="match status" value="1"/>
</dbReference>